<dbReference type="InterPro" id="IPR026272">
    <property type="entry name" value="SdpI"/>
</dbReference>
<keyword evidence="1" id="KW-0812">Transmembrane</keyword>
<protein>
    <submittedName>
        <fullName evidence="3">SdpI family protein</fullName>
    </submittedName>
</protein>
<feature type="transmembrane region" description="Helical" evidence="1">
    <location>
        <begin position="189"/>
        <end position="213"/>
    </location>
</feature>
<feature type="transmembrane region" description="Helical" evidence="1">
    <location>
        <begin position="119"/>
        <end position="137"/>
    </location>
</feature>
<feature type="domain" description="DUF1648" evidence="2">
    <location>
        <begin position="13"/>
        <end position="61"/>
    </location>
</feature>
<evidence type="ECO:0000256" key="1">
    <source>
        <dbReference type="SAM" id="Phobius"/>
    </source>
</evidence>
<evidence type="ECO:0000313" key="3">
    <source>
        <dbReference type="EMBL" id="MFG6429214.1"/>
    </source>
</evidence>
<dbReference type="PIRSF" id="PIRSF038959">
    <property type="entry name" value="SdpI"/>
    <property type="match status" value="1"/>
</dbReference>
<keyword evidence="1" id="KW-0472">Membrane</keyword>
<feature type="transmembrane region" description="Helical" evidence="1">
    <location>
        <begin position="91"/>
        <end position="113"/>
    </location>
</feature>
<dbReference type="InterPro" id="IPR012867">
    <property type="entry name" value="DUF1648"/>
</dbReference>
<feature type="transmembrane region" description="Helical" evidence="1">
    <location>
        <begin position="46"/>
        <end position="71"/>
    </location>
</feature>
<gene>
    <name evidence="3" type="ORF">ACG00Y_04785</name>
</gene>
<dbReference type="Proteomes" id="UP001606210">
    <property type="component" value="Unassembled WGS sequence"/>
</dbReference>
<dbReference type="Pfam" id="PF13630">
    <property type="entry name" value="SdpI"/>
    <property type="match status" value="1"/>
</dbReference>
<feature type="transmembrane region" description="Helical" evidence="1">
    <location>
        <begin position="9"/>
        <end position="26"/>
    </location>
</feature>
<dbReference type="PANTHER" id="PTHR37810:SF5">
    <property type="entry name" value="IMMUNITY PROTEIN SDPI"/>
    <property type="match status" value="1"/>
</dbReference>
<dbReference type="RefSeq" id="WP_394476489.1">
    <property type="nucleotide sequence ID" value="NZ_JBIGHV010000002.1"/>
</dbReference>
<keyword evidence="4" id="KW-1185">Reference proteome</keyword>
<evidence type="ECO:0000259" key="2">
    <source>
        <dbReference type="Pfam" id="PF07853"/>
    </source>
</evidence>
<dbReference type="PANTHER" id="PTHR37810">
    <property type="entry name" value="IMMUNITY PROTEIN SDPI"/>
    <property type="match status" value="1"/>
</dbReference>
<dbReference type="Pfam" id="PF07853">
    <property type="entry name" value="DUF1648"/>
    <property type="match status" value="1"/>
</dbReference>
<evidence type="ECO:0000313" key="4">
    <source>
        <dbReference type="Proteomes" id="UP001606210"/>
    </source>
</evidence>
<proteinExistence type="predicted"/>
<dbReference type="EMBL" id="JBIGHV010000002">
    <property type="protein sequence ID" value="MFG6429214.1"/>
    <property type="molecule type" value="Genomic_DNA"/>
</dbReference>
<feature type="transmembrane region" description="Helical" evidence="1">
    <location>
        <begin position="165"/>
        <end position="183"/>
    </location>
</feature>
<sequence>MLERNGTRIQLALIAVMVAAGLWAWNQLPAGATVPVHFNAAGEADGWMSAGIGLSLMPLIALALLGLRWLLPRIDPRGQNIERSGAAVDTIWVVVALMLTVLQLRIAMLALGFGQPAPQLPLLLTGGMFIVMGNVLGKLRPNHSVGIRTRWTLDNERVWDQTHRFGGKAFVLAGVLLLALAATPLASGWVAPAIVAVSVCVALASVFKSYWLWRQLQQS</sequence>
<comment type="caution">
    <text evidence="3">The sequence shown here is derived from an EMBL/GenBank/DDBJ whole genome shotgun (WGS) entry which is preliminary data.</text>
</comment>
<keyword evidence="1" id="KW-1133">Transmembrane helix</keyword>
<organism evidence="3 4">
    <name type="scientific">Pelomonas parva</name>
    <dbReference type="NCBI Taxonomy" id="3299032"/>
    <lineage>
        <taxon>Bacteria</taxon>
        <taxon>Pseudomonadati</taxon>
        <taxon>Pseudomonadota</taxon>
        <taxon>Betaproteobacteria</taxon>
        <taxon>Burkholderiales</taxon>
        <taxon>Sphaerotilaceae</taxon>
        <taxon>Roseateles</taxon>
    </lineage>
</organism>
<reference evidence="3 4" key="1">
    <citation type="submission" date="2024-08" db="EMBL/GenBank/DDBJ databases">
        <authorList>
            <person name="Lu H."/>
        </authorList>
    </citation>
    <scope>NUCLEOTIDE SEQUENCE [LARGE SCALE GENOMIC DNA]</scope>
    <source>
        <strain evidence="3 4">LYH14W</strain>
    </source>
</reference>
<dbReference type="InterPro" id="IPR025962">
    <property type="entry name" value="SdpI/YhfL"/>
</dbReference>
<accession>A0ABW7EXX0</accession>
<name>A0ABW7EXX0_9BURK</name>